<keyword evidence="2 5" id="KW-0812">Transmembrane</keyword>
<dbReference type="Proteomes" id="UP000218231">
    <property type="component" value="Unassembled WGS sequence"/>
</dbReference>
<accession>A0A2A2J585</accession>
<organism evidence="6 7">
    <name type="scientific">Diploscapter pachys</name>
    <dbReference type="NCBI Taxonomy" id="2018661"/>
    <lineage>
        <taxon>Eukaryota</taxon>
        <taxon>Metazoa</taxon>
        <taxon>Ecdysozoa</taxon>
        <taxon>Nematoda</taxon>
        <taxon>Chromadorea</taxon>
        <taxon>Rhabditida</taxon>
        <taxon>Rhabditina</taxon>
        <taxon>Rhabditomorpha</taxon>
        <taxon>Rhabditoidea</taxon>
        <taxon>Rhabditidae</taxon>
        <taxon>Diploscapter</taxon>
    </lineage>
</organism>
<evidence type="ECO:0000313" key="6">
    <source>
        <dbReference type="EMBL" id="PAV56795.1"/>
    </source>
</evidence>
<sequence length="345" mass="39148">MESASSLRFSLFDLIHRLIFPPESNCTSDTPSAPEFLSNLEPFQVVMISIASCLTLIILILALIHWFYVYNYVALEERRNKLYWLVTLFPVSTSCCLLSMLIPRASLIISALGILYFLVCLQILVSLCRHLFGGRTSFSDVLQIESRQIDFRSPPFCCLLPKLPRAAATEKNLRRLEWFVLQAPIVRSLILIVDIVAVTELREAAVPILRYADVAAVGSLMLAIFGVHTLARTTADKLSDYCFMTIFRLVDISLLFFSGQQPIIFQNILVRFNLIKCGPLLSSLENAAFVCNFVVICELFCLCLIASWLLSPRRNAMFDKLPIWHRTLPSLHETEQSILDAEYQN</sequence>
<dbReference type="GO" id="GO:0016020">
    <property type="term" value="C:membrane"/>
    <property type="evidence" value="ECO:0007669"/>
    <property type="project" value="UniProtKB-SubCell"/>
</dbReference>
<feature type="transmembrane region" description="Helical" evidence="5">
    <location>
        <begin position="238"/>
        <end position="257"/>
    </location>
</feature>
<evidence type="ECO:0000256" key="2">
    <source>
        <dbReference type="ARBA" id="ARBA00022692"/>
    </source>
</evidence>
<keyword evidence="3 5" id="KW-1133">Transmembrane helix</keyword>
<dbReference type="AlphaFoldDB" id="A0A2A2J585"/>
<name>A0A2A2J585_9BILA</name>
<feature type="transmembrane region" description="Helical" evidence="5">
    <location>
        <begin position="211"/>
        <end position="231"/>
    </location>
</feature>
<comment type="caution">
    <text evidence="6">The sequence shown here is derived from an EMBL/GenBank/DDBJ whole genome shotgun (WGS) entry which is preliminary data.</text>
</comment>
<evidence type="ECO:0000256" key="4">
    <source>
        <dbReference type="ARBA" id="ARBA00023136"/>
    </source>
</evidence>
<feature type="transmembrane region" description="Helical" evidence="5">
    <location>
        <begin position="45"/>
        <end position="70"/>
    </location>
</feature>
<dbReference type="EMBL" id="LIAE01010679">
    <property type="protein sequence ID" value="PAV56795.1"/>
    <property type="molecule type" value="Genomic_DNA"/>
</dbReference>
<evidence type="ECO:0000256" key="3">
    <source>
        <dbReference type="ARBA" id="ARBA00022989"/>
    </source>
</evidence>
<dbReference type="InterPro" id="IPR005178">
    <property type="entry name" value="Ostalpha/TMEM184C"/>
</dbReference>
<dbReference type="STRING" id="2018661.A0A2A2J585"/>
<feature type="transmembrane region" description="Helical" evidence="5">
    <location>
        <begin position="287"/>
        <end position="310"/>
    </location>
</feature>
<protein>
    <submittedName>
        <fullName evidence="6">Uncharacterized protein</fullName>
    </submittedName>
</protein>
<feature type="transmembrane region" description="Helical" evidence="5">
    <location>
        <begin position="178"/>
        <end position="199"/>
    </location>
</feature>
<reference evidence="6 7" key="1">
    <citation type="journal article" date="2017" name="Curr. Biol.">
        <title>Genome architecture and evolution of a unichromosomal asexual nematode.</title>
        <authorList>
            <person name="Fradin H."/>
            <person name="Zegar C."/>
            <person name="Gutwein M."/>
            <person name="Lucas J."/>
            <person name="Kovtun M."/>
            <person name="Corcoran D."/>
            <person name="Baugh L.R."/>
            <person name="Kiontke K."/>
            <person name="Gunsalus K."/>
            <person name="Fitch D.H."/>
            <person name="Piano F."/>
        </authorList>
    </citation>
    <scope>NUCLEOTIDE SEQUENCE [LARGE SCALE GENOMIC DNA]</scope>
    <source>
        <strain evidence="6">PF1309</strain>
    </source>
</reference>
<gene>
    <name evidence="6" type="ORF">WR25_05051</name>
</gene>
<evidence type="ECO:0000256" key="1">
    <source>
        <dbReference type="ARBA" id="ARBA00004141"/>
    </source>
</evidence>
<keyword evidence="4 5" id="KW-0472">Membrane</keyword>
<feature type="transmembrane region" description="Helical" evidence="5">
    <location>
        <begin position="82"/>
        <end position="102"/>
    </location>
</feature>
<dbReference type="Pfam" id="PF03619">
    <property type="entry name" value="Solute_trans_a"/>
    <property type="match status" value="1"/>
</dbReference>
<dbReference type="OrthoDB" id="5832279at2759"/>
<comment type="subcellular location">
    <subcellularLocation>
        <location evidence="1">Membrane</location>
        <topology evidence="1">Multi-pass membrane protein</topology>
    </subcellularLocation>
</comment>
<feature type="transmembrane region" description="Helical" evidence="5">
    <location>
        <begin position="108"/>
        <end position="128"/>
    </location>
</feature>
<evidence type="ECO:0000313" key="7">
    <source>
        <dbReference type="Proteomes" id="UP000218231"/>
    </source>
</evidence>
<dbReference type="PANTHER" id="PTHR23423">
    <property type="entry name" value="ORGANIC SOLUTE TRANSPORTER-RELATED"/>
    <property type="match status" value="1"/>
</dbReference>
<proteinExistence type="predicted"/>
<keyword evidence="7" id="KW-1185">Reference proteome</keyword>
<evidence type="ECO:0000256" key="5">
    <source>
        <dbReference type="SAM" id="Phobius"/>
    </source>
</evidence>
<dbReference type="SMART" id="SM01417">
    <property type="entry name" value="Solute_trans_a"/>
    <property type="match status" value="1"/>
</dbReference>